<feature type="transmembrane region" description="Helical" evidence="1">
    <location>
        <begin position="418"/>
        <end position="436"/>
    </location>
</feature>
<dbReference type="AlphaFoldDB" id="A0AAQ3WXQ1"/>
<keyword evidence="3" id="KW-1185">Reference proteome</keyword>
<dbReference type="PANTHER" id="PTHR46610">
    <property type="entry name" value="OS05G0181300 PROTEIN"/>
    <property type="match status" value="1"/>
</dbReference>
<keyword evidence="1" id="KW-0812">Transmembrane</keyword>
<feature type="transmembrane region" description="Helical" evidence="1">
    <location>
        <begin position="221"/>
        <end position="249"/>
    </location>
</feature>
<proteinExistence type="predicted"/>
<reference evidence="2 3" key="1">
    <citation type="submission" date="2024-02" db="EMBL/GenBank/DDBJ databases">
        <title>High-quality chromosome-scale genome assembly of Pensacola bahiagrass (Paspalum notatum Flugge var. saurae).</title>
        <authorList>
            <person name="Vega J.M."/>
            <person name="Podio M."/>
            <person name="Orjuela J."/>
            <person name="Siena L.A."/>
            <person name="Pessino S.C."/>
            <person name="Combes M.C."/>
            <person name="Mariac C."/>
            <person name="Albertini E."/>
            <person name="Pupilli F."/>
            <person name="Ortiz J.P.A."/>
            <person name="Leblanc O."/>
        </authorList>
    </citation>
    <scope>NUCLEOTIDE SEQUENCE [LARGE SCALE GENOMIC DNA]</scope>
    <source>
        <strain evidence="2">R1</strain>
        <tissue evidence="2">Leaf</tissue>
    </source>
</reference>
<evidence type="ECO:0000313" key="3">
    <source>
        <dbReference type="Proteomes" id="UP001341281"/>
    </source>
</evidence>
<name>A0AAQ3WXQ1_PASNO</name>
<keyword evidence="1" id="KW-1133">Transmembrane helix</keyword>
<protein>
    <submittedName>
        <fullName evidence="2">Uncharacterized protein</fullName>
    </submittedName>
</protein>
<dbReference type="Proteomes" id="UP001341281">
    <property type="component" value="Chromosome 05"/>
</dbReference>
<feature type="transmembrane region" description="Helical" evidence="1">
    <location>
        <begin position="143"/>
        <end position="169"/>
    </location>
</feature>
<dbReference type="PANTHER" id="PTHR46610:SF3">
    <property type="entry name" value="OS01G0238200 PROTEIN"/>
    <property type="match status" value="1"/>
</dbReference>
<dbReference type="InterPro" id="IPR045501">
    <property type="entry name" value="DUF6490"/>
</dbReference>
<gene>
    <name evidence="2" type="ORF">U9M48_025197</name>
</gene>
<feature type="transmembrane region" description="Helical" evidence="1">
    <location>
        <begin position="322"/>
        <end position="342"/>
    </location>
</feature>
<feature type="transmembrane region" description="Helical" evidence="1">
    <location>
        <begin position="349"/>
        <end position="369"/>
    </location>
</feature>
<feature type="transmembrane region" description="Helical" evidence="1">
    <location>
        <begin position="389"/>
        <end position="406"/>
    </location>
</feature>
<accession>A0AAQ3WXQ1</accession>
<feature type="transmembrane region" description="Helical" evidence="1">
    <location>
        <begin position="190"/>
        <end position="209"/>
    </location>
</feature>
<evidence type="ECO:0000256" key="1">
    <source>
        <dbReference type="SAM" id="Phobius"/>
    </source>
</evidence>
<dbReference type="Pfam" id="PF20100">
    <property type="entry name" value="DUF6490"/>
    <property type="match status" value="3"/>
</dbReference>
<sequence length="454" mass="49581">MSATSAFVCRRLRSCYRPHLHQRQMEVAPSTSTSGGSGPVHRFHACRWPHPHSSSPAQYRCIGSLRTRAAPLVADAGDVAFIVFLYTDLLLLFCCLRRYERAELRSALRERERLKLAVWLLTSALTLLFSYKVAAVMPAAVTAIAWVMGLATVCGGFVFSYADLLLLFLNTASGGINYAEHPVGAEGEGTRLKLAVWLLTSALTLLFSYKVAAVMPAAVTAIAWVMGLATVCGSFVFSYADLLLLFCCLRRYERAELRSALRERERLKLAVWLLTSALTLLFSYGTSARQSLRHGTSAHGGLDKTRLRAVVVGEGQLGGRSVLRGVLVLFFFITVHAAMSIYSSLGDVGAVLSVASAYFNIVALFVSVVLYMQAPPAPHFLPMRSRLKAAVWMLTTLLTFQYVYGVMGATKPTLNDALLLWTMPAATGVAALYVFLHEEHGGADELQQLQGSVV</sequence>
<feature type="transmembrane region" description="Helical" evidence="1">
    <location>
        <begin position="269"/>
        <end position="287"/>
    </location>
</feature>
<feature type="transmembrane region" description="Helical" evidence="1">
    <location>
        <begin position="116"/>
        <end position="137"/>
    </location>
</feature>
<keyword evidence="1" id="KW-0472">Membrane</keyword>
<feature type="transmembrane region" description="Helical" evidence="1">
    <location>
        <begin position="79"/>
        <end position="96"/>
    </location>
</feature>
<dbReference type="EMBL" id="CP144749">
    <property type="protein sequence ID" value="WVZ77316.1"/>
    <property type="molecule type" value="Genomic_DNA"/>
</dbReference>
<evidence type="ECO:0000313" key="2">
    <source>
        <dbReference type="EMBL" id="WVZ77316.1"/>
    </source>
</evidence>
<organism evidence="2 3">
    <name type="scientific">Paspalum notatum var. saurae</name>
    <dbReference type="NCBI Taxonomy" id="547442"/>
    <lineage>
        <taxon>Eukaryota</taxon>
        <taxon>Viridiplantae</taxon>
        <taxon>Streptophyta</taxon>
        <taxon>Embryophyta</taxon>
        <taxon>Tracheophyta</taxon>
        <taxon>Spermatophyta</taxon>
        <taxon>Magnoliopsida</taxon>
        <taxon>Liliopsida</taxon>
        <taxon>Poales</taxon>
        <taxon>Poaceae</taxon>
        <taxon>PACMAD clade</taxon>
        <taxon>Panicoideae</taxon>
        <taxon>Andropogonodae</taxon>
        <taxon>Paspaleae</taxon>
        <taxon>Paspalinae</taxon>
        <taxon>Paspalum</taxon>
    </lineage>
</organism>